<dbReference type="PANTHER" id="PTHR37542">
    <property type="entry name" value="HELO DOMAIN-CONTAINING PROTEIN-RELATED"/>
    <property type="match status" value="1"/>
</dbReference>
<reference evidence="2" key="1">
    <citation type="journal article" date="2017" name="Mycologia">
        <title>Fusarium algeriense, sp. nov., a novel toxigenic crown rot pathogen of durum wheat from Algeria is nested in the Fusarium burgessii species complex.</title>
        <authorList>
            <person name="Laraba I."/>
            <person name="Keddad A."/>
            <person name="Boureghda H."/>
            <person name="Abdallah N."/>
            <person name="Vaughan M.M."/>
            <person name="Proctor R.H."/>
            <person name="Busman M."/>
            <person name="O'Donnell K."/>
        </authorList>
    </citation>
    <scope>NUCLEOTIDE SEQUENCE</scope>
    <source>
        <strain evidence="2">NRRL 25174</strain>
    </source>
</reference>
<evidence type="ECO:0000259" key="1">
    <source>
        <dbReference type="PROSITE" id="PS50011"/>
    </source>
</evidence>
<reference evidence="2" key="2">
    <citation type="submission" date="2020-02" db="EMBL/GenBank/DDBJ databases">
        <title>Identification and distribution of gene clusters putatively required for synthesis of sphingolipid metabolism inhibitors in phylogenetically diverse species of the filamentous fungus Fusarium.</title>
        <authorList>
            <person name="Kim H.-S."/>
            <person name="Busman M."/>
            <person name="Brown D.W."/>
            <person name="Divon H."/>
            <person name="Uhlig S."/>
            <person name="Proctor R.H."/>
        </authorList>
    </citation>
    <scope>NUCLEOTIDE SEQUENCE</scope>
    <source>
        <strain evidence="2">NRRL 25174</strain>
    </source>
</reference>
<dbReference type="GO" id="GO:0005524">
    <property type="term" value="F:ATP binding"/>
    <property type="evidence" value="ECO:0007669"/>
    <property type="project" value="InterPro"/>
</dbReference>
<name>A0A9P5AF25_9HYPO</name>
<dbReference type="Gene3D" id="1.10.510.10">
    <property type="entry name" value="Transferase(Phosphotransferase) domain 1"/>
    <property type="match status" value="1"/>
</dbReference>
<gene>
    <name evidence="2" type="ORF">FBEOM_8628</name>
</gene>
<feature type="domain" description="Protein kinase" evidence="1">
    <location>
        <begin position="135"/>
        <end position="484"/>
    </location>
</feature>
<dbReference type="AlphaFoldDB" id="A0A9P5AF25"/>
<dbReference type="InterPro" id="IPR001245">
    <property type="entry name" value="Ser-Thr/Tyr_kinase_cat_dom"/>
</dbReference>
<comment type="caution">
    <text evidence="2">The sequence shown here is derived from an EMBL/GenBank/DDBJ whole genome shotgun (WGS) entry which is preliminary data.</text>
</comment>
<dbReference type="PANTHER" id="PTHR37542:SF1">
    <property type="entry name" value="PRION-INHIBITION AND PROPAGATION HELO DOMAIN-CONTAINING PROTEIN"/>
    <property type="match status" value="1"/>
</dbReference>
<keyword evidence="3" id="KW-1185">Reference proteome</keyword>
<dbReference type="PROSITE" id="PS50011">
    <property type="entry name" value="PROTEIN_KINASE_DOM"/>
    <property type="match status" value="1"/>
</dbReference>
<dbReference type="EMBL" id="PVQB02000408">
    <property type="protein sequence ID" value="KAF4337487.1"/>
    <property type="molecule type" value="Genomic_DNA"/>
</dbReference>
<evidence type="ECO:0000313" key="2">
    <source>
        <dbReference type="EMBL" id="KAF4337487.1"/>
    </source>
</evidence>
<proteinExistence type="predicted"/>
<evidence type="ECO:0000313" key="3">
    <source>
        <dbReference type="Proteomes" id="UP000730481"/>
    </source>
</evidence>
<dbReference type="OrthoDB" id="1911848at2759"/>
<dbReference type="InterPro" id="IPR000719">
    <property type="entry name" value="Prot_kinase_dom"/>
</dbReference>
<dbReference type="InterPro" id="IPR011009">
    <property type="entry name" value="Kinase-like_dom_sf"/>
</dbReference>
<dbReference type="SUPFAM" id="SSF56112">
    <property type="entry name" value="Protein kinase-like (PK-like)"/>
    <property type="match status" value="1"/>
</dbReference>
<dbReference type="Pfam" id="PF07714">
    <property type="entry name" value="PK_Tyr_Ser-Thr"/>
    <property type="match status" value="1"/>
</dbReference>
<protein>
    <submittedName>
        <fullName evidence="2">Het-s domain protein</fullName>
    </submittedName>
</protein>
<accession>A0A9P5AF25</accession>
<dbReference type="Proteomes" id="UP000730481">
    <property type="component" value="Unassembled WGS sequence"/>
</dbReference>
<organism evidence="2 3">
    <name type="scientific">Fusarium beomiforme</name>
    <dbReference type="NCBI Taxonomy" id="44412"/>
    <lineage>
        <taxon>Eukaryota</taxon>
        <taxon>Fungi</taxon>
        <taxon>Dikarya</taxon>
        <taxon>Ascomycota</taxon>
        <taxon>Pezizomycotina</taxon>
        <taxon>Sordariomycetes</taxon>
        <taxon>Hypocreomycetidae</taxon>
        <taxon>Hypocreales</taxon>
        <taxon>Nectriaceae</taxon>
        <taxon>Fusarium</taxon>
        <taxon>Fusarium burgessii species complex</taxon>
    </lineage>
</organism>
<dbReference type="GO" id="GO:0004672">
    <property type="term" value="F:protein kinase activity"/>
    <property type="evidence" value="ECO:0007669"/>
    <property type="project" value="InterPro"/>
</dbReference>
<sequence>MAEIALGIAGVAGTVDVCIKFGKYLAQAYKDYGQTDAFADELSVRLQICWSRIASQLDIVKQLDSGMTDDQRELQSHILRILQSKLEAATIVISKPDKHGNSKRTKALHFLNLRETLESTVADLESWQKRFEPSWFQIIKAGPSNVDQVLKAVARVKMKDREEPAREGLKFREAFHNSESVKLAEKVLENLEMQAIPYCKTEIAFKPREEKYFIIETVSRDMVALRDARELASRLRDSNPFTFGTLKCKGLVQLSKEPLLKFVFAVPQGYSKVQSCRELLLSGNTPDSLTTRLKIAQQLVKAVYYVHIYDFVHKNITLETILTLGHPEASHSQMAVCLVGFQLFRYVDAPTNTAGTEKKDFIYHHPTRTGNKRVKFIMQHDIYSLGVCLLEIGLWESLVEYDGDIAKISSMLQTADANMEELDSQAIKERMEYLSRTKLKSCMGDIYSRVVETCLTCLDEGNTGFGDPRDFEDQEEVDIGSRFVKKIMDSMSIICC</sequence>